<keyword evidence="1" id="KW-0540">Nuclease</keyword>
<dbReference type="Gene3D" id="3.60.10.10">
    <property type="entry name" value="Endonuclease/exonuclease/phosphatase"/>
    <property type="match status" value="1"/>
</dbReference>
<accession>A0A9K3IE77</accession>
<evidence type="ECO:0000313" key="1">
    <source>
        <dbReference type="EMBL" id="KAF5795213.1"/>
    </source>
</evidence>
<dbReference type="AlphaFoldDB" id="A0A9K3IE77"/>
<dbReference type="EMBL" id="MNCJ02000323">
    <property type="protein sequence ID" value="KAF5795213.1"/>
    <property type="molecule type" value="Genomic_DNA"/>
</dbReference>
<sequence>MQSVIKKSHFMLIKGRIVGNSQDINIINIYAPHSVSGKKSLWNSLKESISGGEGRWILPGDFNTVRFPEERKNSAFNRSCAIDFNEFIFLVGLEEYSMRGRSFTFQAPNSNKLSKIDRVLVCKGFSDKWPGACLRALPRIHSDHSPLILRTNCLNFGHKPFKFFNSWLEVEGFDNLVENALNSFVKSSIHSDINLMLKLKHVRGIIRRWVAEKKKKKRIRRIRLGTWRSSQTWIVLVKPGILAKKSIGSKRNV</sequence>
<protein>
    <submittedName>
        <fullName evidence="1">Endonuclease/exonuclease/phosphatase superfamily</fullName>
    </submittedName>
</protein>
<dbReference type="InterPro" id="IPR036691">
    <property type="entry name" value="Endo/exonu/phosph_ase_sf"/>
</dbReference>
<dbReference type="GO" id="GO:0004519">
    <property type="term" value="F:endonuclease activity"/>
    <property type="evidence" value="ECO:0007669"/>
    <property type="project" value="UniProtKB-KW"/>
</dbReference>
<keyword evidence="1" id="KW-0255">Endonuclease</keyword>
<dbReference type="Proteomes" id="UP000215914">
    <property type="component" value="Unassembled WGS sequence"/>
</dbReference>
<reference evidence="1" key="1">
    <citation type="journal article" date="2017" name="Nature">
        <title>The sunflower genome provides insights into oil metabolism, flowering and Asterid evolution.</title>
        <authorList>
            <person name="Badouin H."/>
            <person name="Gouzy J."/>
            <person name="Grassa C.J."/>
            <person name="Murat F."/>
            <person name="Staton S.E."/>
            <person name="Cottret L."/>
            <person name="Lelandais-Briere C."/>
            <person name="Owens G.L."/>
            <person name="Carrere S."/>
            <person name="Mayjonade B."/>
            <person name="Legrand L."/>
            <person name="Gill N."/>
            <person name="Kane N.C."/>
            <person name="Bowers J.E."/>
            <person name="Hubner S."/>
            <person name="Bellec A."/>
            <person name="Berard A."/>
            <person name="Berges H."/>
            <person name="Blanchet N."/>
            <person name="Boniface M.C."/>
            <person name="Brunel D."/>
            <person name="Catrice O."/>
            <person name="Chaidir N."/>
            <person name="Claudel C."/>
            <person name="Donnadieu C."/>
            <person name="Faraut T."/>
            <person name="Fievet G."/>
            <person name="Helmstetter N."/>
            <person name="King M."/>
            <person name="Knapp S.J."/>
            <person name="Lai Z."/>
            <person name="Le Paslier M.C."/>
            <person name="Lippi Y."/>
            <person name="Lorenzon L."/>
            <person name="Mandel J.R."/>
            <person name="Marage G."/>
            <person name="Marchand G."/>
            <person name="Marquand E."/>
            <person name="Bret-Mestries E."/>
            <person name="Morien E."/>
            <person name="Nambeesan S."/>
            <person name="Nguyen T."/>
            <person name="Pegot-Espagnet P."/>
            <person name="Pouilly N."/>
            <person name="Raftis F."/>
            <person name="Sallet E."/>
            <person name="Schiex T."/>
            <person name="Thomas J."/>
            <person name="Vandecasteele C."/>
            <person name="Vares D."/>
            <person name="Vear F."/>
            <person name="Vautrin S."/>
            <person name="Crespi M."/>
            <person name="Mangin B."/>
            <person name="Burke J.M."/>
            <person name="Salse J."/>
            <person name="Munos S."/>
            <person name="Vincourt P."/>
            <person name="Rieseberg L.H."/>
            <person name="Langlade N.B."/>
        </authorList>
    </citation>
    <scope>NUCLEOTIDE SEQUENCE</scope>
    <source>
        <tissue evidence="1">Leaves</tissue>
    </source>
</reference>
<gene>
    <name evidence="1" type="ORF">HanXRQr2_Chr08g0337021</name>
</gene>
<dbReference type="SUPFAM" id="SSF56219">
    <property type="entry name" value="DNase I-like"/>
    <property type="match status" value="1"/>
</dbReference>
<organism evidence="1 2">
    <name type="scientific">Helianthus annuus</name>
    <name type="common">Common sunflower</name>
    <dbReference type="NCBI Taxonomy" id="4232"/>
    <lineage>
        <taxon>Eukaryota</taxon>
        <taxon>Viridiplantae</taxon>
        <taxon>Streptophyta</taxon>
        <taxon>Embryophyta</taxon>
        <taxon>Tracheophyta</taxon>
        <taxon>Spermatophyta</taxon>
        <taxon>Magnoliopsida</taxon>
        <taxon>eudicotyledons</taxon>
        <taxon>Gunneridae</taxon>
        <taxon>Pentapetalae</taxon>
        <taxon>asterids</taxon>
        <taxon>campanulids</taxon>
        <taxon>Asterales</taxon>
        <taxon>Asteraceae</taxon>
        <taxon>Asteroideae</taxon>
        <taxon>Heliantheae alliance</taxon>
        <taxon>Heliantheae</taxon>
        <taxon>Helianthus</taxon>
    </lineage>
</organism>
<dbReference type="PANTHER" id="PTHR33710">
    <property type="entry name" value="BNAC02G09200D PROTEIN"/>
    <property type="match status" value="1"/>
</dbReference>
<name>A0A9K3IE77_HELAN</name>
<proteinExistence type="predicted"/>
<dbReference type="PANTHER" id="PTHR33710:SF64">
    <property type="entry name" value="ENDONUCLEASE_EXONUCLEASE_PHOSPHATASE DOMAIN-CONTAINING PROTEIN"/>
    <property type="match status" value="1"/>
</dbReference>
<dbReference type="Gramene" id="mRNA:HanXRQr2_Chr08g0337021">
    <property type="protein sequence ID" value="CDS:HanXRQr2_Chr08g0337021.1"/>
    <property type="gene ID" value="HanXRQr2_Chr08g0337021"/>
</dbReference>
<keyword evidence="1" id="KW-0378">Hydrolase</keyword>
<comment type="caution">
    <text evidence="1">The sequence shown here is derived from an EMBL/GenBank/DDBJ whole genome shotgun (WGS) entry which is preliminary data.</text>
</comment>
<reference evidence="1" key="2">
    <citation type="submission" date="2020-06" db="EMBL/GenBank/DDBJ databases">
        <title>Helianthus annuus Genome sequencing and assembly Release 2.</title>
        <authorList>
            <person name="Gouzy J."/>
            <person name="Langlade N."/>
            <person name="Munos S."/>
        </authorList>
    </citation>
    <scope>NUCLEOTIDE SEQUENCE</scope>
    <source>
        <tissue evidence="1">Leaves</tissue>
    </source>
</reference>
<keyword evidence="2" id="KW-1185">Reference proteome</keyword>
<evidence type="ECO:0000313" key="2">
    <source>
        <dbReference type="Proteomes" id="UP000215914"/>
    </source>
</evidence>